<evidence type="ECO:0000313" key="1">
    <source>
        <dbReference type="EMBL" id="GIY58771.1"/>
    </source>
</evidence>
<name>A0AAV4UM28_CAEEX</name>
<comment type="caution">
    <text evidence="1">The sequence shown here is derived from an EMBL/GenBank/DDBJ whole genome shotgun (WGS) entry which is preliminary data.</text>
</comment>
<dbReference type="Proteomes" id="UP001054945">
    <property type="component" value="Unassembled WGS sequence"/>
</dbReference>
<accession>A0AAV4UM28</accession>
<proteinExistence type="predicted"/>
<reference evidence="1 2" key="1">
    <citation type="submission" date="2021-06" db="EMBL/GenBank/DDBJ databases">
        <title>Caerostris extrusa draft genome.</title>
        <authorList>
            <person name="Kono N."/>
            <person name="Arakawa K."/>
        </authorList>
    </citation>
    <scope>NUCLEOTIDE SEQUENCE [LARGE SCALE GENOMIC DNA]</scope>
</reference>
<organism evidence="1 2">
    <name type="scientific">Caerostris extrusa</name>
    <name type="common">Bark spider</name>
    <name type="synonym">Caerostris bankana</name>
    <dbReference type="NCBI Taxonomy" id="172846"/>
    <lineage>
        <taxon>Eukaryota</taxon>
        <taxon>Metazoa</taxon>
        <taxon>Ecdysozoa</taxon>
        <taxon>Arthropoda</taxon>
        <taxon>Chelicerata</taxon>
        <taxon>Arachnida</taxon>
        <taxon>Araneae</taxon>
        <taxon>Araneomorphae</taxon>
        <taxon>Entelegynae</taxon>
        <taxon>Araneoidea</taxon>
        <taxon>Araneidae</taxon>
        <taxon>Caerostris</taxon>
    </lineage>
</organism>
<keyword evidence="2" id="KW-1185">Reference proteome</keyword>
<dbReference type="AlphaFoldDB" id="A0AAV4UM28"/>
<gene>
    <name evidence="1" type="ORF">CEXT_169931</name>
</gene>
<dbReference type="EMBL" id="BPLR01013104">
    <property type="protein sequence ID" value="GIY58771.1"/>
    <property type="molecule type" value="Genomic_DNA"/>
</dbReference>
<sequence length="103" mass="12020">MSILIPIPTGVLQKKCKKTKKIKMRHKGTWNPCPLKWQTTVLFRKKRSISREQIELEVFKSFSDLLHRTDGTQSSCKMRAAKKLSTESEYLIDLGKAQKEERK</sequence>
<protein>
    <submittedName>
        <fullName evidence="1">Uncharacterized protein</fullName>
    </submittedName>
</protein>
<evidence type="ECO:0000313" key="2">
    <source>
        <dbReference type="Proteomes" id="UP001054945"/>
    </source>
</evidence>